<evidence type="ECO:0000313" key="14">
    <source>
        <dbReference type="Proteomes" id="UP000217265"/>
    </source>
</evidence>
<comment type="pathway">
    <text evidence="2">Lipid metabolism.</text>
</comment>
<keyword evidence="5" id="KW-0210">Decarboxylase</keyword>
<keyword evidence="10" id="KW-1208">Phospholipid metabolism</keyword>
<dbReference type="PANTHER" id="PTHR10067">
    <property type="entry name" value="PHOSPHATIDYLSERINE DECARBOXYLASE"/>
    <property type="match status" value="1"/>
</dbReference>
<evidence type="ECO:0000256" key="8">
    <source>
        <dbReference type="ARBA" id="ARBA00023209"/>
    </source>
</evidence>
<reference evidence="13 14" key="1">
    <citation type="submission" date="2017-09" db="EMBL/GenBank/DDBJ databases">
        <title>Complete genome sequence of Verrucomicrobial strain HZ-65, isolated from freshwater.</title>
        <authorList>
            <person name="Choi A."/>
        </authorList>
    </citation>
    <scope>NUCLEOTIDE SEQUENCE [LARGE SCALE GENOMIC DNA]</scope>
    <source>
        <strain evidence="13 14">HZ-65</strain>
    </source>
</reference>
<evidence type="ECO:0000256" key="1">
    <source>
        <dbReference type="ARBA" id="ARBA00001928"/>
    </source>
</evidence>
<sequence length="307" mass="34772">MPTDPIRFYNRRTRTIETEQVYGEGWLRFTYENPVGKFFLWLVVKRAIFSHVYGWQMSKRVSAGKILPFIVQYDLDVTIFAKSVYDFKTFNEFFYRRLKREARPIAEGKDVAVFPADGRHLVFPNVDEAAGFYVKGAKFSLVELLGEELLPEEQRVRSKLFAGGAMVISRLCPVDYHRFHFPVEGVPTKPELINGVLYSVSPIALRKNVEYLVQNKRMITLVESPVFGQVASMEVGATNVGSIVQTVIPGRVAEKGEEKGLFKFGGSCVITLFQKGRIAFDADVVDQSKECVETYALMGERLGVAVR</sequence>
<evidence type="ECO:0000313" key="13">
    <source>
        <dbReference type="EMBL" id="ATC64984.1"/>
    </source>
</evidence>
<evidence type="ECO:0000256" key="2">
    <source>
        <dbReference type="ARBA" id="ARBA00005189"/>
    </source>
</evidence>
<proteinExistence type="predicted"/>
<comment type="cofactor">
    <cofactor evidence="1">
        <name>pyruvate</name>
        <dbReference type="ChEBI" id="CHEBI:15361"/>
    </cofactor>
</comment>
<dbReference type="OrthoDB" id="9802030at2"/>
<evidence type="ECO:0000256" key="11">
    <source>
        <dbReference type="ARBA" id="ARBA00023317"/>
    </source>
</evidence>
<name>A0A290Q8Z1_9BACT</name>
<evidence type="ECO:0000256" key="3">
    <source>
        <dbReference type="ARBA" id="ARBA00012243"/>
    </source>
</evidence>
<gene>
    <name evidence="13" type="primary">psd</name>
    <name evidence="13" type="ORF">CMV30_13980</name>
</gene>
<accession>A0A290Q8Z1</accession>
<dbReference type="RefSeq" id="WP_096056615.1">
    <property type="nucleotide sequence ID" value="NZ_CP023344.1"/>
</dbReference>
<dbReference type="GO" id="GO:0006646">
    <property type="term" value="P:phosphatidylethanolamine biosynthetic process"/>
    <property type="evidence" value="ECO:0007669"/>
    <property type="project" value="UniProtKB-UniPathway"/>
</dbReference>
<evidence type="ECO:0000256" key="12">
    <source>
        <dbReference type="ARBA" id="ARBA00024326"/>
    </source>
</evidence>
<keyword evidence="9" id="KW-0456">Lyase</keyword>
<dbReference type="InterPro" id="IPR003817">
    <property type="entry name" value="PS_Dcarbxylase"/>
</dbReference>
<evidence type="ECO:0000256" key="5">
    <source>
        <dbReference type="ARBA" id="ARBA00022793"/>
    </source>
</evidence>
<keyword evidence="8" id="KW-0594">Phospholipid biosynthesis</keyword>
<dbReference type="AlphaFoldDB" id="A0A290Q8Z1"/>
<dbReference type="GO" id="GO:0004609">
    <property type="term" value="F:phosphatidylserine decarboxylase activity"/>
    <property type="evidence" value="ECO:0007669"/>
    <property type="project" value="UniProtKB-EC"/>
</dbReference>
<dbReference type="PANTHER" id="PTHR10067:SF17">
    <property type="entry name" value="PHOSPHATIDYLSERINE DECARBOXYLASE PROENZYME 2"/>
    <property type="match status" value="1"/>
</dbReference>
<evidence type="ECO:0000256" key="9">
    <source>
        <dbReference type="ARBA" id="ARBA00023239"/>
    </source>
</evidence>
<dbReference type="EC" id="4.1.1.65" evidence="3"/>
<dbReference type="Proteomes" id="UP000217265">
    <property type="component" value="Chromosome"/>
</dbReference>
<dbReference type="NCBIfam" id="TIGR00163">
    <property type="entry name" value="PS_decarb"/>
    <property type="match status" value="1"/>
</dbReference>
<dbReference type="EMBL" id="CP023344">
    <property type="protein sequence ID" value="ATC64984.1"/>
    <property type="molecule type" value="Genomic_DNA"/>
</dbReference>
<dbReference type="KEGG" id="vbh:CMV30_13980"/>
<evidence type="ECO:0000256" key="6">
    <source>
        <dbReference type="ARBA" id="ARBA00023098"/>
    </source>
</evidence>
<evidence type="ECO:0000256" key="10">
    <source>
        <dbReference type="ARBA" id="ARBA00023264"/>
    </source>
</evidence>
<keyword evidence="7" id="KW-0865">Zymogen</keyword>
<evidence type="ECO:0000256" key="4">
    <source>
        <dbReference type="ARBA" id="ARBA00022516"/>
    </source>
</evidence>
<protein>
    <recommendedName>
        <fullName evidence="3">phosphatidylserine decarboxylase</fullName>
        <ecNumber evidence="3">4.1.1.65</ecNumber>
    </recommendedName>
</protein>
<dbReference type="UniPathway" id="UPA00558"/>
<keyword evidence="4" id="KW-0444">Lipid biosynthesis</keyword>
<dbReference type="InterPro" id="IPR033177">
    <property type="entry name" value="PSD-B"/>
</dbReference>
<dbReference type="Pfam" id="PF02666">
    <property type="entry name" value="PS_Dcarbxylase"/>
    <property type="match status" value="1"/>
</dbReference>
<evidence type="ECO:0000256" key="7">
    <source>
        <dbReference type="ARBA" id="ARBA00023145"/>
    </source>
</evidence>
<organism evidence="13 14">
    <name type="scientific">Nibricoccus aquaticus</name>
    <dbReference type="NCBI Taxonomy" id="2576891"/>
    <lineage>
        <taxon>Bacteria</taxon>
        <taxon>Pseudomonadati</taxon>
        <taxon>Verrucomicrobiota</taxon>
        <taxon>Opitutia</taxon>
        <taxon>Opitutales</taxon>
        <taxon>Opitutaceae</taxon>
        <taxon>Nibricoccus</taxon>
    </lineage>
</organism>
<keyword evidence="11" id="KW-0670">Pyruvate</keyword>
<keyword evidence="14" id="KW-1185">Reference proteome</keyword>
<keyword evidence="6" id="KW-0443">Lipid metabolism</keyword>
<comment type="pathway">
    <text evidence="12">Phospholipid metabolism; phosphatidylethanolamine biosynthesis.</text>
</comment>